<dbReference type="EMBL" id="GL438118">
    <property type="protein sequence ID" value="EFN69584.1"/>
    <property type="molecule type" value="Genomic_DNA"/>
</dbReference>
<dbReference type="Proteomes" id="UP000000311">
    <property type="component" value="Unassembled WGS sequence"/>
</dbReference>
<reference evidence="1 2" key="1">
    <citation type="journal article" date="2010" name="Science">
        <title>Genomic comparison of the ants Camponotus floridanus and Harpegnathos saltator.</title>
        <authorList>
            <person name="Bonasio R."/>
            <person name="Zhang G."/>
            <person name="Ye C."/>
            <person name="Mutti N.S."/>
            <person name="Fang X."/>
            <person name="Qin N."/>
            <person name="Donahue G."/>
            <person name="Yang P."/>
            <person name="Li Q."/>
            <person name="Li C."/>
            <person name="Zhang P."/>
            <person name="Huang Z."/>
            <person name="Berger S.L."/>
            <person name="Reinberg D."/>
            <person name="Wang J."/>
            <person name="Liebig J."/>
        </authorList>
    </citation>
    <scope>NUCLEOTIDE SEQUENCE [LARGE SCALE GENOMIC DNA]</scope>
    <source>
        <strain evidence="2">C129</strain>
    </source>
</reference>
<dbReference type="GO" id="GO:0003676">
    <property type="term" value="F:nucleic acid binding"/>
    <property type="evidence" value="ECO:0007669"/>
    <property type="project" value="InterPro"/>
</dbReference>
<dbReference type="AlphaFoldDB" id="E2AAF5"/>
<feature type="non-terminal residue" evidence="1">
    <location>
        <position position="181"/>
    </location>
</feature>
<protein>
    <recommendedName>
        <fullName evidence="3">Transposable element Tc3 transposase</fullName>
    </recommendedName>
</protein>
<sequence>HNEHHYAVENPHCRKEVHVQGRFAVNVWMGIVDEYVIGPHFCETINAESYSAFLEDHLPGLLEDVPLDIRRRIIFQQDGHPAHTSYLARTHLNRTFPNRWIGIRTPLFEWPPRSPDGFFLWGYLKDQIYLTLPRTREELIDRIRRTSATITPAMLSKIRENFMRRVAICLENNGGYFEHLL</sequence>
<dbReference type="PANTHER" id="PTHR47326">
    <property type="entry name" value="TRANSPOSABLE ELEMENT TC3 TRANSPOSASE-LIKE PROTEIN"/>
    <property type="match status" value="1"/>
</dbReference>
<dbReference type="OMA" id="HYAVENP"/>
<accession>E2AAF5</accession>
<dbReference type="InParanoid" id="E2AAF5"/>
<proteinExistence type="predicted"/>
<evidence type="ECO:0008006" key="3">
    <source>
        <dbReference type="Google" id="ProtNLM"/>
    </source>
</evidence>
<dbReference type="InterPro" id="IPR036397">
    <property type="entry name" value="RNaseH_sf"/>
</dbReference>
<dbReference type="Gene3D" id="3.30.420.10">
    <property type="entry name" value="Ribonuclease H-like superfamily/Ribonuclease H"/>
    <property type="match status" value="1"/>
</dbReference>
<organism evidence="2">
    <name type="scientific">Camponotus floridanus</name>
    <name type="common">Florida carpenter ant</name>
    <dbReference type="NCBI Taxonomy" id="104421"/>
    <lineage>
        <taxon>Eukaryota</taxon>
        <taxon>Metazoa</taxon>
        <taxon>Ecdysozoa</taxon>
        <taxon>Arthropoda</taxon>
        <taxon>Hexapoda</taxon>
        <taxon>Insecta</taxon>
        <taxon>Pterygota</taxon>
        <taxon>Neoptera</taxon>
        <taxon>Endopterygota</taxon>
        <taxon>Hymenoptera</taxon>
        <taxon>Apocrita</taxon>
        <taxon>Aculeata</taxon>
        <taxon>Formicoidea</taxon>
        <taxon>Formicidae</taxon>
        <taxon>Formicinae</taxon>
        <taxon>Camponotus</taxon>
    </lineage>
</organism>
<keyword evidence="2" id="KW-1185">Reference proteome</keyword>
<name>E2AAF5_CAMFO</name>
<feature type="non-terminal residue" evidence="1">
    <location>
        <position position="1"/>
    </location>
</feature>
<evidence type="ECO:0000313" key="2">
    <source>
        <dbReference type="Proteomes" id="UP000000311"/>
    </source>
</evidence>
<gene>
    <name evidence="1" type="ORF">EAG_10778</name>
</gene>
<evidence type="ECO:0000313" key="1">
    <source>
        <dbReference type="EMBL" id="EFN69584.1"/>
    </source>
</evidence>
<dbReference type="OrthoDB" id="7697359at2759"/>
<dbReference type="PANTHER" id="PTHR47326:SF1">
    <property type="entry name" value="HTH PSQ-TYPE DOMAIN-CONTAINING PROTEIN"/>
    <property type="match status" value="1"/>
</dbReference>